<dbReference type="Proteomes" id="UP000005627">
    <property type="component" value="Chromosome 5"/>
</dbReference>
<evidence type="ECO:0000256" key="2">
    <source>
        <dbReference type="ARBA" id="ARBA00022862"/>
    </source>
</evidence>
<dbReference type="OrthoDB" id="2996783at2759"/>
<dbReference type="PANTHER" id="PTHR10681">
    <property type="entry name" value="THIOREDOXIN PEROXIDASE"/>
    <property type="match status" value="1"/>
</dbReference>
<dbReference type="GO" id="GO:0005829">
    <property type="term" value="C:cytosol"/>
    <property type="evidence" value="ECO:0007669"/>
    <property type="project" value="TreeGrafter"/>
</dbReference>
<evidence type="ECO:0000313" key="9">
    <source>
        <dbReference type="EMBL" id="CCE92428.1"/>
    </source>
</evidence>
<dbReference type="InParanoid" id="G8ZUY4"/>
<name>G8ZUY4_TORDE</name>
<evidence type="ECO:0000313" key="10">
    <source>
        <dbReference type="Proteomes" id="UP000005627"/>
    </source>
</evidence>
<dbReference type="Pfam" id="PF10417">
    <property type="entry name" value="1-cysPrx_C"/>
    <property type="match status" value="1"/>
</dbReference>
<evidence type="ECO:0000256" key="6">
    <source>
        <dbReference type="PIRNR" id="PIRNR000239"/>
    </source>
</evidence>
<evidence type="ECO:0000256" key="7">
    <source>
        <dbReference type="PIRSR" id="PIRSR000239-1"/>
    </source>
</evidence>
<keyword evidence="10" id="KW-1185">Reference proteome</keyword>
<comment type="function">
    <text evidence="6">Thiol-specific peroxidase that catalyzes the reduction of hydrogen peroxide and organic hydroperoxides to water and alcohols, respectively.</text>
</comment>
<dbReference type="EMBL" id="HE616746">
    <property type="protein sequence ID" value="CCE92428.1"/>
    <property type="molecule type" value="Genomic_DNA"/>
</dbReference>
<dbReference type="GeneID" id="11503829"/>
<dbReference type="STRING" id="1076872.G8ZUY4"/>
<sequence>MTPIRPQVYLGSRAPNFTAPSSQGPIEFYTYAANSWCLFFSHPAPFTPICTTELGALAALEPEFNARNCKLLGLSTSSPNDHTQWLQDIAHVTGYHVHFPLLSDQSRRVASTYGMIDLRHFDLQGRPIPIRAAYLVDPRREVRLVHAYPISTGRNTAELLRALDALQAADAFSHQLVTPVNWVPGDDAVVAPEVSEDTAARRFPNYRTLTPYLRLTPVDPDEL</sequence>
<dbReference type="SUPFAM" id="SSF52833">
    <property type="entry name" value="Thioredoxin-like"/>
    <property type="match status" value="1"/>
</dbReference>
<dbReference type="KEGG" id="tdl:TDEL_0E01850"/>
<keyword evidence="3 6" id="KW-0560">Oxidoreductase</keyword>
<accession>G8ZUY4</accession>
<dbReference type="InterPro" id="IPR024706">
    <property type="entry name" value="Peroxiredoxin_AhpC-typ"/>
</dbReference>
<comment type="similarity">
    <text evidence="5">Belongs to the peroxiredoxin family. Prx6 subfamily.</text>
</comment>
<protein>
    <recommendedName>
        <fullName evidence="8">Thioredoxin domain-containing protein</fullName>
    </recommendedName>
</protein>
<gene>
    <name evidence="9" type="primary">TDEL0E01850</name>
    <name evidence="9" type="ORF">TDEL_0E01850</name>
</gene>
<dbReference type="PROSITE" id="PS51352">
    <property type="entry name" value="THIOREDOXIN_2"/>
    <property type="match status" value="1"/>
</dbReference>
<dbReference type="GO" id="GO:0033554">
    <property type="term" value="P:cellular response to stress"/>
    <property type="evidence" value="ECO:0007669"/>
    <property type="project" value="TreeGrafter"/>
</dbReference>
<dbReference type="HOGENOM" id="CLU_042529_4_2_1"/>
<dbReference type="InterPro" id="IPR036249">
    <property type="entry name" value="Thioredoxin-like_sf"/>
</dbReference>
<dbReference type="PIRSF" id="PIRSF000239">
    <property type="entry name" value="AHPC"/>
    <property type="match status" value="1"/>
</dbReference>
<dbReference type="AlphaFoldDB" id="G8ZUY4"/>
<reference evidence="9 10" key="1">
    <citation type="journal article" date="2011" name="Proc. Natl. Acad. Sci. U.S.A.">
        <title>Evolutionary erosion of yeast sex chromosomes by mating-type switching accidents.</title>
        <authorList>
            <person name="Gordon J.L."/>
            <person name="Armisen D."/>
            <person name="Proux-Wera E."/>
            <person name="Oheigeartaigh S.S."/>
            <person name="Byrne K.P."/>
            <person name="Wolfe K.H."/>
        </authorList>
    </citation>
    <scope>NUCLEOTIDE SEQUENCE [LARGE SCALE GENOMIC DNA]</scope>
    <source>
        <strain evidence="10">ATCC 10662 / CBS 1146 / NBRC 0425 / NCYC 2629 / NRRL Y-866</strain>
    </source>
</reference>
<dbReference type="FunFam" id="3.40.30.10:FF:000011">
    <property type="entry name" value="Peroxiredoxin PRX1"/>
    <property type="match status" value="1"/>
</dbReference>
<dbReference type="PANTHER" id="PTHR10681:SF121">
    <property type="entry name" value="ALKYL HYDROPEROXIDE REDUCTASE C"/>
    <property type="match status" value="1"/>
</dbReference>
<keyword evidence="1 6" id="KW-0575">Peroxidase</keyword>
<feature type="active site" description="Cysteine sulfenic acid (-SOH) intermediate; for peroxidase activity" evidence="7">
    <location>
        <position position="50"/>
    </location>
</feature>
<dbReference type="InterPro" id="IPR013766">
    <property type="entry name" value="Thioredoxin_domain"/>
</dbReference>
<evidence type="ECO:0000259" key="8">
    <source>
        <dbReference type="PROSITE" id="PS51352"/>
    </source>
</evidence>
<dbReference type="GO" id="GO:0008379">
    <property type="term" value="F:thioredoxin peroxidase activity"/>
    <property type="evidence" value="ECO:0007669"/>
    <property type="project" value="TreeGrafter"/>
</dbReference>
<dbReference type="GO" id="GO:0006979">
    <property type="term" value="P:response to oxidative stress"/>
    <property type="evidence" value="ECO:0007669"/>
    <property type="project" value="TreeGrafter"/>
</dbReference>
<dbReference type="eggNOG" id="KOG0854">
    <property type="taxonomic scope" value="Eukaryota"/>
</dbReference>
<evidence type="ECO:0000256" key="5">
    <source>
        <dbReference type="ARBA" id="ARBA00025719"/>
    </source>
</evidence>
<evidence type="ECO:0000256" key="1">
    <source>
        <dbReference type="ARBA" id="ARBA00022559"/>
    </source>
</evidence>
<dbReference type="GO" id="GO:0045454">
    <property type="term" value="P:cell redox homeostasis"/>
    <property type="evidence" value="ECO:0007669"/>
    <property type="project" value="TreeGrafter"/>
</dbReference>
<dbReference type="Pfam" id="PF00578">
    <property type="entry name" value="AhpC-TSA"/>
    <property type="match status" value="1"/>
</dbReference>
<dbReference type="GO" id="GO:0042744">
    <property type="term" value="P:hydrogen peroxide catabolic process"/>
    <property type="evidence" value="ECO:0007669"/>
    <property type="project" value="TreeGrafter"/>
</dbReference>
<keyword evidence="2 6" id="KW-0049">Antioxidant</keyword>
<dbReference type="Gene3D" id="3.40.30.10">
    <property type="entry name" value="Glutaredoxin"/>
    <property type="match status" value="1"/>
</dbReference>
<dbReference type="InterPro" id="IPR050217">
    <property type="entry name" value="Peroxiredoxin"/>
</dbReference>
<dbReference type="RefSeq" id="XP_003681639.1">
    <property type="nucleotide sequence ID" value="XM_003681591.1"/>
</dbReference>
<proteinExistence type="inferred from homology"/>
<organism evidence="9 10">
    <name type="scientific">Torulaspora delbrueckii</name>
    <name type="common">Yeast</name>
    <name type="synonym">Candida colliculosa</name>
    <dbReference type="NCBI Taxonomy" id="4950"/>
    <lineage>
        <taxon>Eukaryota</taxon>
        <taxon>Fungi</taxon>
        <taxon>Dikarya</taxon>
        <taxon>Ascomycota</taxon>
        <taxon>Saccharomycotina</taxon>
        <taxon>Saccharomycetes</taxon>
        <taxon>Saccharomycetales</taxon>
        <taxon>Saccharomycetaceae</taxon>
        <taxon>Torulaspora</taxon>
    </lineage>
</organism>
<evidence type="ECO:0000256" key="4">
    <source>
        <dbReference type="ARBA" id="ARBA00023284"/>
    </source>
</evidence>
<feature type="domain" description="Thioredoxin" evidence="8">
    <location>
        <begin position="8"/>
        <end position="168"/>
    </location>
</feature>
<dbReference type="Gene3D" id="3.30.1020.10">
    <property type="entry name" value="Antioxidant, Horf6, Chain A, domain2"/>
    <property type="match status" value="1"/>
</dbReference>
<evidence type="ECO:0000256" key="3">
    <source>
        <dbReference type="ARBA" id="ARBA00023002"/>
    </source>
</evidence>
<dbReference type="InterPro" id="IPR019479">
    <property type="entry name" value="Peroxiredoxin_C"/>
</dbReference>
<dbReference type="InterPro" id="IPR000866">
    <property type="entry name" value="AhpC/TSA"/>
</dbReference>
<keyword evidence="4 6" id="KW-0676">Redox-active center</keyword>